<dbReference type="NCBIfam" id="NF002999">
    <property type="entry name" value="PRK03767.1"/>
    <property type="match status" value="1"/>
</dbReference>
<evidence type="ECO:0000256" key="2">
    <source>
        <dbReference type="SAM" id="MobiDB-lite"/>
    </source>
</evidence>
<dbReference type="Gene3D" id="3.40.50.360">
    <property type="match status" value="1"/>
</dbReference>
<dbReference type="PANTHER" id="PTHR30546">
    <property type="entry name" value="FLAVODOXIN-RELATED PROTEIN WRBA-RELATED"/>
    <property type="match status" value="1"/>
</dbReference>
<dbReference type="RefSeq" id="XP_003958851.1">
    <property type="nucleotide sequence ID" value="XM_003958802.1"/>
</dbReference>
<dbReference type="Pfam" id="PF03358">
    <property type="entry name" value="FMN_red"/>
    <property type="match status" value="1"/>
</dbReference>
<feature type="compositionally biased region" description="Low complexity" evidence="2">
    <location>
        <begin position="208"/>
        <end position="227"/>
    </location>
</feature>
<dbReference type="FunFam" id="3.40.50.360:FF:000001">
    <property type="entry name" value="NAD(P)H dehydrogenase (Quinone) FQR1-like"/>
    <property type="match status" value="1"/>
</dbReference>
<dbReference type="InterPro" id="IPR010089">
    <property type="entry name" value="Flavoprotein_WrbA-like"/>
</dbReference>
<dbReference type="AlphaFoldDB" id="H2AZG0"/>
<dbReference type="InterPro" id="IPR029039">
    <property type="entry name" value="Flavoprotein-like_sf"/>
</dbReference>
<dbReference type="PROSITE" id="PS50902">
    <property type="entry name" value="FLAVODOXIN_LIKE"/>
    <property type="match status" value="1"/>
</dbReference>
<name>H2AZG0_KAZAF</name>
<dbReference type="EMBL" id="HE650828">
    <property type="protein sequence ID" value="CCF59716.1"/>
    <property type="molecule type" value="Genomic_DNA"/>
</dbReference>
<dbReference type="GO" id="GO:0160020">
    <property type="term" value="P:positive regulation of ferroptosis"/>
    <property type="evidence" value="ECO:0007669"/>
    <property type="project" value="UniProtKB-ARBA"/>
</dbReference>
<dbReference type="GO" id="GO:0003955">
    <property type="term" value="F:NAD(P)H dehydrogenase (quinone) activity"/>
    <property type="evidence" value="ECO:0007669"/>
    <property type="project" value="InterPro"/>
</dbReference>
<dbReference type="SUPFAM" id="SSF52218">
    <property type="entry name" value="Flavoproteins"/>
    <property type="match status" value="1"/>
</dbReference>
<sequence>MVKIAIITYSTYGHINTLSKAIKGGIEAAGGAAVIYRVEETLPEDVLQKMNAPAKPSNIPVANKETLESYDAFLFGIPTRYGNIPAQWSAFWDRTGGLWVNGTLNGKAVGFFVSTASYGGGQESTIQECLSYVVHHGMIYIPLGYKNVFAELANIEEIHGGSAWGSGTLAASDGSRTASNLELRIAKIQGKTFYQTVQKLYGGTSTVPSGEAAATTTSSAPAEGGTAVSTVNEPKNRTQAAQRQTRPGETTKENKKASDCCIIT</sequence>
<dbReference type="Proteomes" id="UP000005220">
    <property type="component" value="Chromosome 8"/>
</dbReference>
<dbReference type="NCBIfam" id="TIGR01755">
    <property type="entry name" value="flav_wrbA"/>
    <property type="match status" value="1"/>
</dbReference>
<dbReference type="STRING" id="1071382.H2AZG0"/>
<evidence type="ECO:0000259" key="3">
    <source>
        <dbReference type="PROSITE" id="PS50902"/>
    </source>
</evidence>
<proteinExistence type="inferred from homology"/>
<feature type="domain" description="Flavodoxin-like" evidence="3">
    <location>
        <begin position="4"/>
        <end position="193"/>
    </location>
</feature>
<organism evidence="4 5">
    <name type="scientific">Kazachstania africana (strain ATCC 22294 / BCRC 22015 / CBS 2517 / CECT 1963 / NBRC 1671 / NRRL Y-8276)</name>
    <name type="common">Yeast</name>
    <name type="synonym">Kluyveromyces africanus</name>
    <dbReference type="NCBI Taxonomy" id="1071382"/>
    <lineage>
        <taxon>Eukaryota</taxon>
        <taxon>Fungi</taxon>
        <taxon>Dikarya</taxon>
        <taxon>Ascomycota</taxon>
        <taxon>Saccharomycotina</taxon>
        <taxon>Saccharomycetes</taxon>
        <taxon>Saccharomycetales</taxon>
        <taxon>Saccharomycetaceae</taxon>
        <taxon>Kazachstania</taxon>
    </lineage>
</organism>
<protein>
    <recommendedName>
        <fullName evidence="3">Flavodoxin-like domain-containing protein</fullName>
    </recommendedName>
</protein>
<dbReference type="eggNOG" id="KOG3135">
    <property type="taxonomic scope" value="Eukaryota"/>
</dbReference>
<dbReference type="PANTHER" id="PTHR30546:SF23">
    <property type="entry name" value="FLAVOPROTEIN-LIKE PROTEIN YCP4-RELATED"/>
    <property type="match status" value="1"/>
</dbReference>
<dbReference type="HOGENOM" id="CLU_051402_0_0_1"/>
<comment type="similarity">
    <text evidence="1">Belongs to the WrbA family.</text>
</comment>
<keyword evidence="5" id="KW-1185">Reference proteome</keyword>
<feature type="compositionally biased region" description="Polar residues" evidence="2">
    <location>
        <begin position="228"/>
        <end position="248"/>
    </location>
</feature>
<dbReference type="GO" id="GO:0010181">
    <property type="term" value="F:FMN binding"/>
    <property type="evidence" value="ECO:0007669"/>
    <property type="project" value="InterPro"/>
</dbReference>
<dbReference type="GO" id="GO:0016020">
    <property type="term" value="C:membrane"/>
    <property type="evidence" value="ECO:0007669"/>
    <property type="project" value="TreeGrafter"/>
</dbReference>
<dbReference type="InterPro" id="IPR005025">
    <property type="entry name" value="FMN_Rdtase-like_dom"/>
</dbReference>
<dbReference type="GeneID" id="13887712"/>
<evidence type="ECO:0000313" key="5">
    <source>
        <dbReference type="Proteomes" id="UP000005220"/>
    </source>
</evidence>
<dbReference type="GO" id="GO:0032126">
    <property type="term" value="C:eisosome"/>
    <property type="evidence" value="ECO:0007669"/>
    <property type="project" value="UniProtKB-ARBA"/>
</dbReference>
<dbReference type="InParanoid" id="H2AZG0"/>
<dbReference type="KEGG" id="kaf:KAFR_0H03060"/>
<dbReference type="InterPro" id="IPR008254">
    <property type="entry name" value="Flavodoxin/NO_synth"/>
</dbReference>
<evidence type="ECO:0000256" key="1">
    <source>
        <dbReference type="ARBA" id="ARBA00006961"/>
    </source>
</evidence>
<gene>
    <name evidence="4" type="primary">KAFR0H03060</name>
    <name evidence="4" type="ORF">KAFR_0H03060</name>
</gene>
<evidence type="ECO:0000313" key="4">
    <source>
        <dbReference type="EMBL" id="CCF59716.1"/>
    </source>
</evidence>
<dbReference type="OrthoDB" id="504689at2759"/>
<reference evidence="4 5" key="1">
    <citation type="journal article" date="2011" name="Proc. Natl. Acad. Sci. U.S.A.">
        <title>Evolutionary erosion of yeast sex chromosomes by mating-type switching accidents.</title>
        <authorList>
            <person name="Gordon J.L."/>
            <person name="Armisen D."/>
            <person name="Proux-Wera E."/>
            <person name="Oheigeartaigh S.S."/>
            <person name="Byrne K.P."/>
            <person name="Wolfe K.H."/>
        </authorList>
    </citation>
    <scope>NUCLEOTIDE SEQUENCE [LARGE SCALE GENOMIC DNA]</scope>
    <source>
        <strain evidence="5">ATCC 22294 / BCRC 22015 / CBS 2517 / CECT 1963 / NBRC 1671 / NRRL Y-8276</strain>
    </source>
</reference>
<feature type="region of interest" description="Disordered" evidence="2">
    <location>
        <begin position="206"/>
        <end position="264"/>
    </location>
</feature>
<feature type="compositionally biased region" description="Basic and acidic residues" evidence="2">
    <location>
        <begin position="249"/>
        <end position="258"/>
    </location>
</feature>
<accession>H2AZG0</accession>